<keyword evidence="4" id="KW-1185">Reference proteome</keyword>
<dbReference type="OrthoDB" id="10061449at2759"/>
<evidence type="ECO:0000313" key="3">
    <source>
        <dbReference type="EMBL" id="GFQ95790.1"/>
    </source>
</evidence>
<dbReference type="InterPro" id="IPR001254">
    <property type="entry name" value="Trypsin_dom"/>
</dbReference>
<dbReference type="PANTHER" id="PTHR24260:SF132">
    <property type="entry name" value="PEPTIDASE S1 DOMAIN-CONTAINING PROTEIN"/>
    <property type="match status" value="1"/>
</dbReference>
<dbReference type="GO" id="GO:0006508">
    <property type="term" value="P:proteolysis"/>
    <property type="evidence" value="ECO:0007669"/>
    <property type="project" value="UniProtKB-KW"/>
</dbReference>
<feature type="domain" description="Peptidase S1" evidence="2">
    <location>
        <begin position="1"/>
        <end position="145"/>
    </location>
</feature>
<dbReference type="InterPro" id="IPR009003">
    <property type="entry name" value="Peptidase_S1_PA"/>
</dbReference>
<dbReference type="SUPFAM" id="SSF50494">
    <property type="entry name" value="Trypsin-like serine proteases"/>
    <property type="match status" value="1"/>
</dbReference>
<dbReference type="Pfam" id="PF00089">
    <property type="entry name" value="Trypsin"/>
    <property type="match status" value="1"/>
</dbReference>
<dbReference type="InterPro" id="IPR051333">
    <property type="entry name" value="CLIP_Serine_Protease"/>
</dbReference>
<gene>
    <name evidence="3" type="primary">NCL1_31076</name>
    <name evidence="3" type="ORF">TNCT_589271</name>
</gene>
<protein>
    <submittedName>
        <fullName evidence="3">Melanization protease 1</fullName>
    </submittedName>
</protein>
<name>A0A8X6J807_TRICU</name>
<feature type="region of interest" description="Disordered" evidence="1">
    <location>
        <begin position="1"/>
        <end position="31"/>
    </location>
</feature>
<dbReference type="InterPro" id="IPR043504">
    <property type="entry name" value="Peptidase_S1_PA_chymotrypsin"/>
</dbReference>
<dbReference type="PANTHER" id="PTHR24260">
    <property type="match status" value="1"/>
</dbReference>
<keyword evidence="3" id="KW-0378">Hydrolase</keyword>
<dbReference type="GO" id="GO:0004252">
    <property type="term" value="F:serine-type endopeptidase activity"/>
    <property type="evidence" value="ECO:0007669"/>
    <property type="project" value="InterPro"/>
</dbReference>
<evidence type="ECO:0000259" key="2">
    <source>
        <dbReference type="PROSITE" id="PS50240"/>
    </source>
</evidence>
<keyword evidence="3" id="KW-0645">Protease</keyword>
<comment type="caution">
    <text evidence="3">The sequence shown here is derived from an EMBL/GenBank/DDBJ whole genome shotgun (WGS) entry which is preliminary data.</text>
</comment>
<feature type="non-terminal residue" evidence="3">
    <location>
        <position position="1"/>
    </location>
</feature>
<dbReference type="PROSITE" id="PS50240">
    <property type="entry name" value="TRYPSIN_DOM"/>
    <property type="match status" value="1"/>
</dbReference>
<reference evidence="3" key="1">
    <citation type="submission" date="2020-07" db="EMBL/GenBank/DDBJ databases">
        <title>Multicomponent nature underlies the extraordinary mechanical properties of spider dragline silk.</title>
        <authorList>
            <person name="Kono N."/>
            <person name="Nakamura H."/>
            <person name="Mori M."/>
            <person name="Yoshida Y."/>
            <person name="Ohtoshi R."/>
            <person name="Malay A.D."/>
            <person name="Moran D.A.P."/>
            <person name="Tomita M."/>
            <person name="Numata K."/>
            <person name="Arakawa K."/>
        </authorList>
    </citation>
    <scope>NUCLEOTIDE SEQUENCE</scope>
</reference>
<organism evidence="3 4">
    <name type="scientific">Trichonephila clavata</name>
    <name type="common">Joro spider</name>
    <name type="synonym">Nephila clavata</name>
    <dbReference type="NCBI Taxonomy" id="2740835"/>
    <lineage>
        <taxon>Eukaryota</taxon>
        <taxon>Metazoa</taxon>
        <taxon>Ecdysozoa</taxon>
        <taxon>Arthropoda</taxon>
        <taxon>Chelicerata</taxon>
        <taxon>Arachnida</taxon>
        <taxon>Araneae</taxon>
        <taxon>Araneomorphae</taxon>
        <taxon>Entelegynae</taxon>
        <taxon>Araneoidea</taxon>
        <taxon>Nephilidae</taxon>
        <taxon>Trichonephila</taxon>
    </lineage>
</organism>
<dbReference type="Proteomes" id="UP000887116">
    <property type="component" value="Unassembled WGS sequence"/>
</dbReference>
<dbReference type="Gene3D" id="2.40.10.10">
    <property type="entry name" value="Trypsin-like serine proteases"/>
    <property type="match status" value="1"/>
</dbReference>
<accession>A0A8X6J807</accession>
<sequence length="150" mass="16196">SGIQIYSVDWPANNPENDAAKKSMSHHTSPSYHLGEATDDLVLIEPEHPSDASKQVLKEGFVVQVDASKCSLPKAENRQIVCAGGMATNQSSCQGDSGTGIIRLYKMNFYALGVTSVGPSNCAPHSPDSYTDVYAYMDWIKSVVKDLPTD</sequence>
<dbReference type="EMBL" id="BMAO01004615">
    <property type="protein sequence ID" value="GFQ95790.1"/>
    <property type="molecule type" value="Genomic_DNA"/>
</dbReference>
<evidence type="ECO:0000256" key="1">
    <source>
        <dbReference type="SAM" id="MobiDB-lite"/>
    </source>
</evidence>
<proteinExistence type="predicted"/>
<dbReference type="AlphaFoldDB" id="A0A8X6J807"/>
<evidence type="ECO:0000313" key="4">
    <source>
        <dbReference type="Proteomes" id="UP000887116"/>
    </source>
</evidence>